<evidence type="ECO:0000259" key="17">
    <source>
        <dbReference type="PROSITE" id="PS50109"/>
    </source>
</evidence>
<comment type="similarity">
    <text evidence="3">In the N-terminal section; belongs to the phytochrome family.</text>
</comment>
<keyword evidence="10 16" id="KW-1133">Transmembrane helix</keyword>
<evidence type="ECO:0000313" key="20">
    <source>
        <dbReference type="Proteomes" id="UP000481033"/>
    </source>
</evidence>
<keyword evidence="14" id="KW-0175">Coiled coil</keyword>
<dbReference type="PRINTS" id="PR00344">
    <property type="entry name" value="BCTRLSENSOR"/>
</dbReference>
<keyword evidence="8 16" id="KW-0812">Transmembrane</keyword>
<dbReference type="PROSITE" id="PS50885">
    <property type="entry name" value="HAMP"/>
    <property type="match status" value="1"/>
</dbReference>
<dbReference type="GO" id="GO:0000155">
    <property type="term" value="F:phosphorelay sensor kinase activity"/>
    <property type="evidence" value="ECO:0007669"/>
    <property type="project" value="InterPro"/>
</dbReference>
<feature type="transmembrane region" description="Helical" evidence="16">
    <location>
        <begin position="312"/>
        <end position="330"/>
    </location>
</feature>
<protein>
    <recommendedName>
        <fullName evidence="13">Circadian input-output histidine kinase CikA</fullName>
        <ecNumber evidence="4">2.7.13.3</ecNumber>
    </recommendedName>
</protein>
<proteinExistence type="inferred from homology"/>
<evidence type="ECO:0000256" key="6">
    <source>
        <dbReference type="ARBA" id="ARBA00022553"/>
    </source>
</evidence>
<organism evidence="19 20">
    <name type="scientific">Adonisia turfae CCMR0081</name>
    <dbReference type="NCBI Taxonomy" id="2292702"/>
    <lineage>
        <taxon>Bacteria</taxon>
        <taxon>Bacillati</taxon>
        <taxon>Cyanobacteriota</taxon>
        <taxon>Adonisia</taxon>
        <taxon>Adonisia turfae</taxon>
    </lineage>
</organism>
<comment type="caution">
    <text evidence="19">The sequence shown here is derived from an EMBL/GenBank/DDBJ whole genome shotgun (WGS) entry which is preliminary data.</text>
</comment>
<dbReference type="EMBL" id="QXHD01000004">
    <property type="protein sequence ID" value="NEZ57099.1"/>
    <property type="molecule type" value="Genomic_DNA"/>
</dbReference>
<dbReference type="Pfam" id="PF00512">
    <property type="entry name" value="HisKA"/>
    <property type="match status" value="1"/>
</dbReference>
<evidence type="ECO:0000256" key="14">
    <source>
        <dbReference type="SAM" id="Coils"/>
    </source>
</evidence>
<gene>
    <name evidence="19" type="ORF">DXZ20_15720</name>
</gene>
<comment type="catalytic activity">
    <reaction evidence="1">
        <text>ATP + protein L-histidine = ADP + protein N-phospho-L-histidine.</text>
        <dbReference type="EC" id="2.7.13.3"/>
    </reaction>
</comment>
<dbReference type="Gene3D" id="1.10.287.130">
    <property type="match status" value="1"/>
</dbReference>
<dbReference type="Pfam" id="PF00672">
    <property type="entry name" value="HAMP"/>
    <property type="match status" value="1"/>
</dbReference>
<dbReference type="Pfam" id="PF02743">
    <property type="entry name" value="dCache_1"/>
    <property type="match status" value="1"/>
</dbReference>
<evidence type="ECO:0000256" key="11">
    <source>
        <dbReference type="ARBA" id="ARBA00023012"/>
    </source>
</evidence>
<keyword evidence="11" id="KW-0902">Two-component regulatory system</keyword>
<evidence type="ECO:0000313" key="19">
    <source>
        <dbReference type="EMBL" id="NEZ57099.1"/>
    </source>
</evidence>
<dbReference type="FunFam" id="3.30.565.10:FF:000010">
    <property type="entry name" value="Sensor histidine kinase RcsC"/>
    <property type="match status" value="1"/>
</dbReference>
<dbReference type="PANTHER" id="PTHR43711:SF26">
    <property type="entry name" value="SENSOR HISTIDINE KINASE RCSC"/>
    <property type="match status" value="1"/>
</dbReference>
<dbReference type="SMART" id="SM00387">
    <property type="entry name" value="HATPase_c"/>
    <property type="match status" value="1"/>
</dbReference>
<dbReference type="Gene3D" id="3.30.450.20">
    <property type="entry name" value="PAS domain"/>
    <property type="match status" value="1"/>
</dbReference>
<sequence>MKIKSKSLLLRLITPLSLLSVATILTISVSTYFSARETLKRSLYDRLSVAATLKEEELTQWFQTHRNDILLLARLPEIQTQTERLVSDTVPPPEDTPQAEPSSAPEIKKNARIKLASYLRNIITLKPDFAEVSIVADDGMVVFSTNKKLENTSQSLEANTTYFADGSGDITPIPYSSPTTGTTAITLATPILDAAKNRIGVLKVTLDLREVDALIQERTGLGKTGTTYLVGQIEEQNTFIVSDKDEESAGNISSFAIDAATSGESGAGLYQNYAGKPVIGVYRWLDSQNLALLAEINQREAFAPARALARNILLIGFVATGLLLSGIYLLSRRITRPITEITKAAIQLQSGQLEQSLSVNSKDEIGVLAQAFNHMSQQLKQSFDTLESTNQELEIRVKERTVELEAAKEVAEAATRAKSAFLANMSHELRTPLNSIIGYSEMIEEDVEIIGEPSLIPDLRKIQGSSKHLLNLINSVLELSKIEAGRMELQLQSVNVMALVEDVLETIRPNAERKLNHITLNTANNMGSIETDFGKLRQCLLHLLSNANKFTERGQIILTVQTSQHQDESYLEFTVEDTGIGIAPDQLEHVFEAFTQADDSSTRPFDGTGLGLTITREFVYMLGGVVTAQNRPNKGAMFKIRIPQIIPRVKHQLATAEV</sequence>
<evidence type="ECO:0000256" key="3">
    <source>
        <dbReference type="ARBA" id="ARBA00006402"/>
    </source>
</evidence>
<evidence type="ECO:0000256" key="9">
    <source>
        <dbReference type="ARBA" id="ARBA00022777"/>
    </source>
</evidence>
<dbReference type="Proteomes" id="UP000481033">
    <property type="component" value="Unassembled WGS sequence"/>
</dbReference>
<reference evidence="19 20" key="1">
    <citation type="journal article" date="2020" name="Microb. Ecol.">
        <title>Ecogenomics of the Marine Benthic Filamentous Cyanobacterium Adonisia.</title>
        <authorList>
            <person name="Walter J.M."/>
            <person name="Coutinho F.H."/>
            <person name="Leomil L."/>
            <person name="Hargreaves P.I."/>
            <person name="Campeao M.E."/>
            <person name="Vieira V.V."/>
            <person name="Silva B.S."/>
            <person name="Fistarol G.O."/>
            <person name="Salomon P.S."/>
            <person name="Sawabe T."/>
            <person name="Mino S."/>
            <person name="Hosokawa M."/>
            <person name="Miyashita H."/>
            <person name="Maruyama F."/>
            <person name="van Verk M.C."/>
            <person name="Dutilh B.E."/>
            <person name="Thompson C.C."/>
            <person name="Thompson F.L."/>
        </authorList>
    </citation>
    <scope>NUCLEOTIDE SEQUENCE [LARGE SCALE GENOMIC DNA]</scope>
    <source>
        <strain evidence="19 20">CCMR0081</strain>
    </source>
</reference>
<evidence type="ECO:0000256" key="4">
    <source>
        <dbReference type="ARBA" id="ARBA00012438"/>
    </source>
</evidence>
<dbReference type="InterPro" id="IPR033479">
    <property type="entry name" value="dCache_1"/>
</dbReference>
<dbReference type="Gene3D" id="3.30.565.10">
    <property type="entry name" value="Histidine kinase-like ATPase, C-terminal domain"/>
    <property type="match status" value="1"/>
</dbReference>
<dbReference type="SUPFAM" id="SSF47384">
    <property type="entry name" value="Homodimeric domain of signal transducing histidine kinase"/>
    <property type="match status" value="1"/>
</dbReference>
<name>A0A6M0RLS0_9CYAN</name>
<dbReference type="InterPro" id="IPR003594">
    <property type="entry name" value="HATPase_dom"/>
</dbReference>
<keyword evidence="7" id="KW-0808">Transferase</keyword>
<dbReference type="PANTHER" id="PTHR43711">
    <property type="entry name" value="TWO-COMPONENT HISTIDINE KINASE"/>
    <property type="match status" value="1"/>
</dbReference>
<dbReference type="CDD" id="cd16922">
    <property type="entry name" value="HATPase_EvgS-ArcB-TorS-like"/>
    <property type="match status" value="1"/>
</dbReference>
<dbReference type="InterPro" id="IPR004358">
    <property type="entry name" value="Sig_transdc_His_kin-like_C"/>
</dbReference>
<feature type="transmembrane region" description="Helical" evidence="16">
    <location>
        <begin position="12"/>
        <end position="33"/>
    </location>
</feature>
<evidence type="ECO:0000256" key="13">
    <source>
        <dbReference type="ARBA" id="ARBA00074306"/>
    </source>
</evidence>
<comment type="subcellular location">
    <subcellularLocation>
        <location evidence="2">Cell membrane</location>
        <topology evidence="2">Multi-pass membrane protein</topology>
    </subcellularLocation>
</comment>
<dbReference type="AlphaFoldDB" id="A0A6M0RLS0"/>
<dbReference type="InterPro" id="IPR036890">
    <property type="entry name" value="HATPase_C_sf"/>
</dbReference>
<evidence type="ECO:0000256" key="15">
    <source>
        <dbReference type="SAM" id="MobiDB-lite"/>
    </source>
</evidence>
<dbReference type="InterPro" id="IPR005467">
    <property type="entry name" value="His_kinase_dom"/>
</dbReference>
<dbReference type="SUPFAM" id="SSF158472">
    <property type="entry name" value="HAMP domain-like"/>
    <property type="match status" value="1"/>
</dbReference>
<keyword evidence="6" id="KW-0597">Phosphoprotein</keyword>
<dbReference type="Pfam" id="PF02518">
    <property type="entry name" value="HATPase_c"/>
    <property type="match status" value="1"/>
</dbReference>
<keyword evidence="20" id="KW-1185">Reference proteome</keyword>
<dbReference type="CDD" id="cd00082">
    <property type="entry name" value="HisKA"/>
    <property type="match status" value="1"/>
</dbReference>
<evidence type="ECO:0000256" key="16">
    <source>
        <dbReference type="SAM" id="Phobius"/>
    </source>
</evidence>
<evidence type="ECO:0000256" key="7">
    <source>
        <dbReference type="ARBA" id="ARBA00022679"/>
    </source>
</evidence>
<dbReference type="CDD" id="cd18774">
    <property type="entry name" value="PDC2_HK_sensor"/>
    <property type="match status" value="1"/>
</dbReference>
<feature type="domain" description="HAMP" evidence="18">
    <location>
        <begin position="332"/>
        <end position="384"/>
    </location>
</feature>
<dbReference type="InterPro" id="IPR050736">
    <property type="entry name" value="Sensor_HK_Regulatory"/>
</dbReference>
<evidence type="ECO:0000256" key="12">
    <source>
        <dbReference type="ARBA" id="ARBA00023136"/>
    </source>
</evidence>
<evidence type="ECO:0000259" key="18">
    <source>
        <dbReference type="PROSITE" id="PS50885"/>
    </source>
</evidence>
<dbReference type="InterPro" id="IPR003661">
    <property type="entry name" value="HisK_dim/P_dom"/>
</dbReference>
<dbReference type="SUPFAM" id="SSF55874">
    <property type="entry name" value="ATPase domain of HSP90 chaperone/DNA topoisomerase II/histidine kinase"/>
    <property type="match status" value="1"/>
</dbReference>
<dbReference type="InterPro" id="IPR003660">
    <property type="entry name" value="HAMP_dom"/>
</dbReference>
<accession>A0A6M0RLS0</accession>
<dbReference type="SMART" id="SM00388">
    <property type="entry name" value="HisKA"/>
    <property type="match status" value="1"/>
</dbReference>
<keyword evidence="12 16" id="KW-0472">Membrane</keyword>
<keyword evidence="9" id="KW-0418">Kinase</keyword>
<dbReference type="CDD" id="cd06225">
    <property type="entry name" value="HAMP"/>
    <property type="match status" value="1"/>
</dbReference>
<evidence type="ECO:0000256" key="8">
    <source>
        <dbReference type="ARBA" id="ARBA00022692"/>
    </source>
</evidence>
<dbReference type="GO" id="GO:0005886">
    <property type="term" value="C:plasma membrane"/>
    <property type="evidence" value="ECO:0007669"/>
    <property type="project" value="UniProtKB-SubCell"/>
</dbReference>
<dbReference type="InterPro" id="IPR036097">
    <property type="entry name" value="HisK_dim/P_sf"/>
</dbReference>
<feature type="domain" description="Histidine kinase" evidence="17">
    <location>
        <begin position="424"/>
        <end position="646"/>
    </location>
</feature>
<evidence type="ECO:0000256" key="10">
    <source>
        <dbReference type="ARBA" id="ARBA00022989"/>
    </source>
</evidence>
<dbReference type="EC" id="2.7.13.3" evidence="4"/>
<dbReference type="PROSITE" id="PS50109">
    <property type="entry name" value="HIS_KIN"/>
    <property type="match status" value="1"/>
</dbReference>
<keyword evidence="5" id="KW-1003">Cell membrane</keyword>
<feature type="region of interest" description="Disordered" evidence="15">
    <location>
        <begin position="82"/>
        <end position="106"/>
    </location>
</feature>
<dbReference type="Gene3D" id="6.10.340.10">
    <property type="match status" value="1"/>
</dbReference>
<feature type="coiled-coil region" evidence="14">
    <location>
        <begin position="376"/>
        <end position="410"/>
    </location>
</feature>
<dbReference type="CDD" id="cd18773">
    <property type="entry name" value="PDC1_HK_sensor"/>
    <property type="match status" value="1"/>
</dbReference>
<dbReference type="SMART" id="SM00304">
    <property type="entry name" value="HAMP"/>
    <property type="match status" value="1"/>
</dbReference>
<evidence type="ECO:0000256" key="2">
    <source>
        <dbReference type="ARBA" id="ARBA00004651"/>
    </source>
</evidence>
<evidence type="ECO:0000256" key="5">
    <source>
        <dbReference type="ARBA" id="ARBA00022475"/>
    </source>
</evidence>
<evidence type="ECO:0000256" key="1">
    <source>
        <dbReference type="ARBA" id="ARBA00000085"/>
    </source>
</evidence>